<dbReference type="InParanoid" id="A0A0C3N2L6"/>
<reference evidence="1 2" key="1">
    <citation type="submission" date="2014-04" db="EMBL/GenBank/DDBJ databases">
        <authorList>
            <consortium name="DOE Joint Genome Institute"/>
            <person name="Kuo A."/>
            <person name="Kohler A."/>
            <person name="Costa M.D."/>
            <person name="Nagy L.G."/>
            <person name="Floudas D."/>
            <person name="Copeland A."/>
            <person name="Barry K.W."/>
            <person name="Cichocki N."/>
            <person name="Veneault-Fourrey C."/>
            <person name="LaButti K."/>
            <person name="Lindquist E.A."/>
            <person name="Lipzen A."/>
            <person name="Lundell T."/>
            <person name="Morin E."/>
            <person name="Murat C."/>
            <person name="Sun H."/>
            <person name="Tunlid A."/>
            <person name="Henrissat B."/>
            <person name="Grigoriev I.V."/>
            <person name="Hibbett D.S."/>
            <person name="Martin F."/>
            <person name="Nordberg H.P."/>
            <person name="Cantor M.N."/>
            <person name="Hua S.X."/>
        </authorList>
    </citation>
    <scope>NUCLEOTIDE SEQUENCE [LARGE SCALE GENOMIC DNA]</scope>
    <source>
        <strain evidence="1 2">Marx 270</strain>
    </source>
</reference>
<dbReference type="AlphaFoldDB" id="A0A0C3N2L6"/>
<sequence>MHPNSKLGSKFLCTAALRHMVFTKARYAKRQHWSKQPSLKIQRYTGASVRVVRAHMLQITHRPGMFLQYYDFSFRNCSKQKKMYNNALLFPGIFISFSGTNSTFPPISVPLT</sequence>
<accession>A0A0C3N2L6</accession>
<organism evidence="1 2">
    <name type="scientific">Pisolithus tinctorius Marx 270</name>
    <dbReference type="NCBI Taxonomy" id="870435"/>
    <lineage>
        <taxon>Eukaryota</taxon>
        <taxon>Fungi</taxon>
        <taxon>Dikarya</taxon>
        <taxon>Basidiomycota</taxon>
        <taxon>Agaricomycotina</taxon>
        <taxon>Agaricomycetes</taxon>
        <taxon>Agaricomycetidae</taxon>
        <taxon>Boletales</taxon>
        <taxon>Sclerodermatineae</taxon>
        <taxon>Pisolithaceae</taxon>
        <taxon>Pisolithus</taxon>
    </lineage>
</organism>
<reference evidence="2" key="2">
    <citation type="submission" date="2015-01" db="EMBL/GenBank/DDBJ databases">
        <title>Evolutionary Origins and Diversification of the Mycorrhizal Mutualists.</title>
        <authorList>
            <consortium name="DOE Joint Genome Institute"/>
            <consortium name="Mycorrhizal Genomics Consortium"/>
            <person name="Kohler A."/>
            <person name="Kuo A."/>
            <person name="Nagy L.G."/>
            <person name="Floudas D."/>
            <person name="Copeland A."/>
            <person name="Barry K.W."/>
            <person name="Cichocki N."/>
            <person name="Veneault-Fourrey C."/>
            <person name="LaButti K."/>
            <person name="Lindquist E.A."/>
            <person name="Lipzen A."/>
            <person name="Lundell T."/>
            <person name="Morin E."/>
            <person name="Murat C."/>
            <person name="Riley R."/>
            <person name="Ohm R."/>
            <person name="Sun H."/>
            <person name="Tunlid A."/>
            <person name="Henrissat B."/>
            <person name="Grigoriev I.V."/>
            <person name="Hibbett D.S."/>
            <person name="Martin F."/>
        </authorList>
    </citation>
    <scope>NUCLEOTIDE SEQUENCE [LARGE SCALE GENOMIC DNA]</scope>
    <source>
        <strain evidence="2">Marx 270</strain>
    </source>
</reference>
<evidence type="ECO:0000313" key="1">
    <source>
        <dbReference type="EMBL" id="KIN95309.1"/>
    </source>
</evidence>
<evidence type="ECO:0000313" key="2">
    <source>
        <dbReference type="Proteomes" id="UP000054217"/>
    </source>
</evidence>
<proteinExistence type="predicted"/>
<keyword evidence="2" id="KW-1185">Reference proteome</keyword>
<dbReference type="EMBL" id="KN832070">
    <property type="protein sequence ID" value="KIN95309.1"/>
    <property type="molecule type" value="Genomic_DNA"/>
</dbReference>
<name>A0A0C3N2L6_PISTI</name>
<dbReference type="Proteomes" id="UP000054217">
    <property type="component" value="Unassembled WGS sequence"/>
</dbReference>
<dbReference type="HOGENOM" id="CLU_2146884_0_0_1"/>
<gene>
    <name evidence="1" type="ORF">M404DRAFT_319607</name>
</gene>
<protein>
    <submittedName>
        <fullName evidence="1">Uncharacterized protein</fullName>
    </submittedName>
</protein>